<name>A0ABW3CWP9_9FLAO</name>
<dbReference type="Gene3D" id="2.60.40.60">
    <property type="entry name" value="Cadherins"/>
    <property type="match status" value="1"/>
</dbReference>
<reference evidence="2" key="1">
    <citation type="journal article" date="2019" name="Int. J. Syst. Evol. Microbiol.">
        <title>The Global Catalogue of Microorganisms (GCM) 10K type strain sequencing project: providing services to taxonomists for standard genome sequencing and annotation.</title>
        <authorList>
            <consortium name="The Broad Institute Genomics Platform"/>
            <consortium name="The Broad Institute Genome Sequencing Center for Infectious Disease"/>
            <person name="Wu L."/>
            <person name="Ma J."/>
        </authorList>
    </citation>
    <scope>NUCLEOTIDE SEQUENCE [LARGE SCALE GENOMIC DNA]</scope>
    <source>
        <strain evidence="2">CCUG 62952</strain>
    </source>
</reference>
<dbReference type="SUPFAM" id="SSF49313">
    <property type="entry name" value="Cadherin-like"/>
    <property type="match status" value="1"/>
</dbReference>
<dbReference type="Proteomes" id="UP001596978">
    <property type="component" value="Unassembled WGS sequence"/>
</dbReference>
<organism evidence="1 2">
    <name type="scientific">Sungkyunkwania multivorans</name>
    <dbReference type="NCBI Taxonomy" id="1173618"/>
    <lineage>
        <taxon>Bacteria</taxon>
        <taxon>Pseudomonadati</taxon>
        <taxon>Bacteroidota</taxon>
        <taxon>Flavobacteriia</taxon>
        <taxon>Flavobacteriales</taxon>
        <taxon>Flavobacteriaceae</taxon>
        <taxon>Sungkyunkwania</taxon>
    </lineage>
</organism>
<evidence type="ECO:0000313" key="2">
    <source>
        <dbReference type="Proteomes" id="UP001596978"/>
    </source>
</evidence>
<dbReference type="CDD" id="cd11304">
    <property type="entry name" value="Cadherin_repeat"/>
    <property type="match status" value="1"/>
</dbReference>
<gene>
    <name evidence="1" type="ORF">ACFQ1M_03490</name>
</gene>
<keyword evidence="2" id="KW-1185">Reference proteome</keyword>
<evidence type="ECO:0000313" key="1">
    <source>
        <dbReference type="EMBL" id="MFD0861257.1"/>
    </source>
</evidence>
<dbReference type="InterPro" id="IPR015919">
    <property type="entry name" value="Cadherin-like_sf"/>
</dbReference>
<dbReference type="EMBL" id="JBHTJH010000004">
    <property type="protein sequence ID" value="MFD0861257.1"/>
    <property type="molecule type" value="Genomic_DNA"/>
</dbReference>
<proteinExistence type="predicted"/>
<comment type="caution">
    <text evidence="1">The sequence shown here is derived from an EMBL/GenBank/DDBJ whole genome shotgun (WGS) entry which is preliminary data.</text>
</comment>
<accession>A0ABW3CWP9</accession>
<protein>
    <submittedName>
        <fullName evidence="1">Cadherin repeat domain-containing protein</fullName>
    </submittedName>
</protein>
<dbReference type="RefSeq" id="WP_386403929.1">
    <property type="nucleotide sequence ID" value="NZ_JBHTJH010000004.1"/>
</dbReference>
<dbReference type="PROSITE" id="PS51257">
    <property type="entry name" value="PROKAR_LIPOPROTEIN"/>
    <property type="match status" value="1"/>
</dbReference>
<sequence>MKTLKRITGILLLTSIFILSSCSKDEGPVGPSASDLNITIDENPTNGTVLGTIGTNLSGSLVFTITSQTPTGALAIDTDSGELTVADASRFDFESTTTVEANISVANASETATASVQIDLRNIDDIAFFLTASRASYVNATPGEWIAVTQEEYDALANSLNEVSKCATTDADYNSTTSSVRNTSLGYTWANDDGVNIPNASYVFAIKYRVNSTTDIDGTQIKQSSTDIADGYTDLGGSLPTHSGGINHFVLKGSDTPTTDTGYLAIYSAGGISWNTTGGPYRYANENANTLPLTVNATVLFLYQGLSTTQKQWD</sequence>